<keyword evidence="6 10" id="KW-0521">NADP</keyword>
<keyword evidence="1 10" id="KW-0285">Flavoprotein</keyword>
<dbReference type="InterPro" id="IPR029039">
    <property type="entry name" value="Flavoprotein-like_sf"/>
</dbReference>
<accession>A0A221C8V9</accession>
<dbReference type="PANTHER" id="PTHR19384">
    <property type="entry name" value="NITRIC OXIDE SYNTHASE-RELATED"/>
    <property type="match status" value="1"/>
</dbReference>
<protein>
    <recommendedName>
        <fullName evidence="10 11">NADPH--cytochrome P450 reductase</fullName>
        <shortName evidence="10">CPR</shortName>
        <shortName evidence="10">P450R</shortName>
        <ecNumber evidence="10 11">1.6.2.4</ecNumber>
    </recommendedName>
</protein>
<dbReference type="EMBL" id="KY829470">
    <property type="protein sequence ID" value="ASL69773.1"/>
    <property type="molecule type" value="mRNA"/>
</dbReference>
<feature type="binding site" evidence="10">
    <location>
        <begin position="138"/>
        <end position="141"/>
    </location>
    <ligand>
        <name>FMN</name>
        <dbReference type="ChEBI" id="CHEBI:58210"/>
    </ligand>
</feature>
<dbReference type="EC" id="1.6.2.4" evidence="10 11"/>
<dbReference type="InterPro" id="IPR023173">
    <property type="entry name" value="NADPH_Cyt_P450_Rdtase_alpha"/>
</dbReference>
<feature type="transmembrane region" description="Helical" evidence="10">
    <location>
        <begin position="21"/>
        <end position="41"/>
    </location>
</feature>
<dbReference type="GO" id="GO:0005789">
    <property type="term" value="C:endoplasmic reticulum membrane"/>
    <property type="evidence" value="ECO:0007669"/>
    <property type="project" value="UniProtKB-SubCell"/>
</dbReference>
<dbReference type="Gene3D" id="2.40.30.10">
    <property type="entry name" value="Translation factors"/>
    <property type="match status" value="1"/>
</dbReference>
<dbReference type="SUPFAM" id="SSF63380">
    <property type="entry name" value="Riboflavin synthase domain-like"/>
    <property type="match status" value="1"/>
</dbReference>
<dbReference type="InterPro" id="IPR003097">
    <property type="entry name" value="CysJ-like_FAD-binding"/>
</dbReference>
<dbReference type="SUPFAM" id="SSF52343">
    <property type="entry name" value="Ferredoxin reductase-like, C-terminal NADP-linked domain"/>
    <property type="match status" value="1"/>
</dbReference>
<feature type="binding site" evidence="10">
    <location>
        <position position="638"/>
    </location>
    <ligand>
        <name>NADP(+)</name>
        <dbReference type="ChEBI" id="CHEBI:58349"/>
    </ligand>
</feature>
<dbReference type="GO" id="GO:0050660">
    <property type="term" value="F:flavin adenine dinucleotide binding"/>
    <property type="evidence" value="ECO:0007669"/>
    <property type="project" value="UniProtKB-UniRule"/>
</dbReference>
<sequence>MADVETEATRPEPMASEEEPLLSNLDLFLFSLIAGLVIYWFMSRKKPEPIPDFKKIAPPTTTSTRETSFIEKMKKTGKNIIVFYGSQTGTAEEFANRLSKDAQRYGMKGMAADPEEYEMAELSRLSEIENSLAIFCMATYGEGDPTDNAQDFYDWLQENDDEDLSGVNFTVFGLGNKTYEHYNAMGAYVDKRLQELGAKRIFDLGMGDDDGNLEDDFVSWREQFWPAVCQHFGVEALGDESSIRQYELKEHTDLNMNKVYSGEIGRIKSFENQKPPFDSKNPFLASVTVNRKLNKAGGRHLMHLELDITGSKIRYESGDHVAVFPTNDIALVLKLGQILGVDLDTVISLNNLDEESNKKHPFPCPTSYRTALTHYLDITHPPRTNVLYELAQYASDPKDQENMRKMASSAPEGKALYQSWVLDDCRNILAILEDLPSLRPPIDHLCELLPRLQARYYSIASSSKIHPNSIHICAVVVEYKTKTGRLHNGVATNWLKNKLVDNGHKSTVPMYIRKSQFRLPFKSTNPVIMVGPGTGIAPFVGFIQERGWLKEQGKEVGETLMFFGCRHKEEDFIYQEELEEAEKGEVLSKLHVAFSRDQEQKVYVQHLLRKNKEDIWRLVHTNNAHIYICGDAKNMAKDVQAAFCEIAEELGGLPRAQATDYIKKLMTKGRYSQDVWS</sequence>
<evidence type="ECO:0000256" key="4">
    <source>
        <dbReference type="ARBA" id="ARBA00022824"/>
    </source>
</evidence>
<dbReference type="InterPro" id="IPR001433">
    <property type="entry name" value="OxRdtase_FAD/NAD-bd"/>
</dbReference>
<dbReference type="FunFam" id="1.20.990.10:FF:000001">
    <property type="entry name" value="NADPH--cytochrome P450 reductase"/>
    <property type="match status" value="1"/>
</dbReference>
<gene>
    <name evidence="10" type="primary">POR</name>
</gene>
<dbReference type="InterPro" id="IPR017927">
    <property type="entry name" value="FAD-bd_FR_type"/>
</dbReference>
<feature type="binding site" evidence="10">
    <location>
        <begin position="473"/>
        <end position="475"/>
    </location>
    <ligand>
        <name>FAD</name>
        <dbReference type="ChEBI" id="CHEBI:57692"/>
    </ligand>
</feature>
<dbReference type="FunFam" id="3.40.50.360:FF:000009">
    <property type="entry name" value="NADPH--cytochrome P450 reductase"/>
    <property type="match status" value="1"/>
</dbReference>
<dbReference type="CDD" id="cd06204">
    <property type="entry name" value="CYPOR"/>
    <property type="match status" value="1"/>
</dbReference>
<feature type="binding site" evidence="10">
    <location>
        <position position="209"/>
    </location>
    <ligand>
        <name>FMN</name>
        <dbReference type="ChEBI" id="CHEBI:58210"/>
    </ligand>
</feature>
<evidence type="ECO:0000256" key="10">
    <source>
        <dbReference type="HAMAP-Rule" id="MF_03212"/>
    </source>
</evidence>
<dbReference type="Gene3D" id="3.40.50.360">
    <property type="match status" value="1"/>
</dbReference>
<comment type="cofactor">
    <cofactor evidence="10">
        <name>FAD</name>
        <dbReference type="ChEBI" id="CHEBI:57692"/>
    </cofactor>
    <text evidence="10">Binds 1 FAD per monomer.</text>
</comment>
<dbReference type="InterPro" id="IPR039261">
    <property type="entry name" value="FNR_nucleotide-bd"/>
</dbReference>
<dbReference type="GO" id="GO:0003958">
    <property type="term" value="F:NADPH-hemoprotein reductase activity"/>
    <property type="evidence" value="ECO:0007669"/>
    <property type="project" value="UniProtKB-UniRule"/>
</dbReference>
<dbReference type="InterPro" id="IPR023208">
    <property type="entry name" value="P450R"/>
</dbReference>
<evidence type="ECO:0000256" key="8">
    <source>
        <dbReference type="ARBA" id="ARBA00023002"/>
    </source>
</evidence>
<feature type="binding site" evidence="10">
    <location>
        <begin position="601"/>
        <end position="605"/>
    </location>
    <ligand>
        <name>NADP(+)</name>
        <dbReference type="ChEBI" id="CHEBI:58349"/>
    </ligand>
</feature>
<dbReference type="GO" id="GO:0005829">
    <property type="term" value="C:cytosol"/>
    <property type="evidence" value="ECO:0007669"/>
    <property type="project" value="TreeGrafter"/>
</dbReference>
<dbReference type="Pfam" id="PF00175">
    <property type="entry name" value="NAD_binding_1"/>
    <property type="match status" value="1"/>
</dbReference>
<keyword evidence="2 10" id="KW-0288">FMN</keyword>
<dbReference type="FunFam" id="3.40.50.80:FF:000001">
    <property type="entry name" value="NADPH--cytochrome P450 reductase 1"/>
    <property type="match status" value="1"/>
</dbReference>
<dbReference type="PROSITE" id="PS50902">
    <property type="entry name" value="FLAVODOXIN_LIKE"/>
    <property type="match status" value="1"/>
</dbReference>
<dbReference type="PIRSF" id="PIRSF000208">
    <property type="entry name" value="P450R"/>
    <property type="match status" value="1"/>
</dbReference>
<dbReference type="InterPro" id="IPR008254">
    <property type="entry name" value="Flavodoxin/NO_synth"/>
</dbReference>
<dbReference type="PRINTS" id="PR00369">
    <property type="entry name" value="FLAVODOXIN"/>
</dbReference>
<keyword evidence="3 10" id="KW-0812">Transmembrane</keyword>
<dbReference type="InterPro" id="IPR001709">
    <property type="entry name" value="Flavoprot_Pyr_Nucl_cyt_Rdtase"/>
</dbReference>
<evidence type="ECO:0000256" key="2">
    <source>
        <dbReference type="ARBA" id="ARBA00022643"/>
    </source>
</evidence>
<feature type="binding site" evidence="10">
    <location>
        <begin position="489"/>
        <end position="492"/>
    </location>
    <ligand>
        <name>FAD</name>
        <dbReference type="ChEBI" id="CHEBI:57692"/>
    </ligand>
</feature>
<evidence type="ECO:0000313" key="14">
    <source>
        <dbReference type="EMBL" id="ASL69773.1"/>
    </source>
</evidence>
<comment type="similarity">
    <text evidence="10">In the N-terminal section; belongs to the flavodoxin family.</text>
</comment>
<feature type="binding site" evidence="10">
    <location>
        <begin position="595"/>
        <end position="596"/>
    </location>
    <ligand>
        <name>NADP(+)</name>
        <dbReference type="ChEBI" id="CHEBI:58349"/>
    </ligand>
</feature>
<feature type="binding site" evidence="10">
    <location>
        <position position="479"/>
    </location>
    <ligand>
        <name>FAD</name>
        <dbReference type="ChEBI" id="CHEBI:57692"/>
    </ligand>
</feature>
<keyword evidence="9 10" id="KW-0472">Membrane</keyword>
<feature type="binding site" evidence="10">
    <location>
        <begin position="86"/>
        <end position="91"/>
    </location>
    <ligand>
        <name>FMN</name>
        <dbReference type="ChEBI" id="CHEBI:58210"/>
    </ligand>
</feature>
<evidence type="ECO:0000256" key="11">
    <source>
        <dbReference type="PIRNR" id="PIRNR000208"/>
    </source>
</evidence>
<dbReference type="Gene3D" id="1.20.990.10">
    <property type="entry name" value="NADPH-cytochrome p450 Reductase, Chain A, domain 3"/>
    <property type="match status" value="1"/>
</dbReference>
<evidence type="ECO:0000256" key="6">
    <source>
        <dbReference type="ARBA" id="ARBA00022857"/>
    </source>
</evidence>
<organism evidence="14">
    <name type="scientific">Coryphaenoides armatus</name>
    <dbReference type="NCBI Taxonomy" id="76798"/>
    <lineage>
        <taxon>Eukaryota</taxon>
        <taxon>Metazoa</taxon>
        <taxon>Chordata</taxon>
        <taxon>Craniata</taxon>
        <taxon>Vertebrata</taxon>
        <taxon>Euteleostomi</taxon>
        <taxon>Actinopterygii</taxon>
        <taxon>Neopterygii</taxon>
        <taxon>Teleostei</taxon>
        <taxon>Neoteleostei</taxon>
        <taxon>Acanthomorphata</taxon>
        <taxon>Zeiogadaria</taxon>
        <taxon>Gadariae</taxon>
        <taxon>Gadiformes</taxon>
        <taxon>Macrouroidei</taxon>
        <taxon>Macrouridae</taxon>
        <taxon>Macrourinae</taxon>
        <taxon>Coryphaenoides</taxon>
    </lineage>
</organism>
<evidence type="ECO:0000256" key="7">
    <source>
        <dbReference type="ARBA" id="ARBA00022989"/>
    </source>
</evidence>
<dbReference type="PANTHER" id="PTHR19384:SF17">
    <property type="entry name" value="NADPH--CYTOCHROME P450 REDUCTASE"/>
    <property type="match status" value="1"/>
</dbReference>
<feature type="binding site" evidence="10">
    <location>
        <position position="299"/>
    </location>
    <ligand>
        <name>NADP(+)</name>
        <dbReference type="ChEBI" id="CHEBI:58349"/>
    </ligand>
</feature>
<reference evidence="14" key="1">
    <citation type="journal article" date="2017" name="Biochim. Biophys. Acta">
        <title>Molecular adaptation to high pressure in cytochrome P450 1A and aryl hydrocarbon receptor systems of the deep-sea fish Coryphaenoides armatus.</title>
        <authorList>
            <person name="Lemaire B."/>
            <person name="Karchner S.I."/>
            <person name="Goldstone J.V."/>
            <person name="Lamb D.C."/>
            <person name="Drazen J.C."/>
            <person name="Rees J.F."/>
            <person name="Hahn M.E."/>
            <person name="Stegeman J.J."/>
        </authorList>
    </citation>
    <scope>NUCLEOTIDE SEQUENCE</scope>
    <source>
        <tissue evidence="14">Liver</tissue>
    </source>
</reference>
<dbReference type="HAMAP" id="MF_03212">
    <property type="entry name" value="NCPR"/>
    <property type="match status" value="1"/>
</dbReference>
<keyword evidence="8 10" id="KW-0560">Oxidoreductase</keyword>
<feature type="binding site" evidence="10">
    <location>
        <position position="534"/>
    </location>
    <ligand>
        <name>NADP(+)</name>
        <dbReference type="ChEBI" id="CHEBI:58349"/>
    </ligand>
</feature>
<comment type="cofactor">
    <cofactor evidence="10">
        <name>FMN</name>
        <dbReference type="ChEBI" id="CHEBI:58210"/>
    </cofactor>
    <text evidence="10">Binds 1 FMN per monomer.</text>
</comment>
<dbReference type="Gene3D" id="3.40.50.80">
    <property type="entry name" value="Nucleotide-binding domain of ferredoxin-NADP reductase (FNR) module"/>
    <property type="match status" value="1"/>
</dbReference>
<keyword evidence="7 10" id="KW-1133">Transmembrane helix</keyword>
<dbReference type="AlphaFoldDB" id="A0A221C8V9"/>
<comment type="similarity">
    <text evidence="10">Belongs to the NADPH--cytochrome P450 reductase family.</text>
</comment>
<comment type="catalytic activity">
    <reaction evidence="10 11">
        <text>2 oxidized [cytochrome P450] + NADPH = 2 reduced [cytochrome P450] + NADP(+) + H(+)</text>
        <dbReference type="Rhea" id="RHEA:24040"/>
        <dbReference type="Rhea" id="RHEA-COMP:14627"/>
        <dbReference type="Rhea" id="RHEA-COMP:14628"/>
        <dbReference type="ChEBI" id="CHEBI:15378"/>
        <dbReference type="ChEBI" id="CHEBI:55376"/>
        <dbReference type="ChEBI" id="CHEBI:57783"/>
        <dbReference type="ChEBI" id="CHEBI:58349"/>
        <dbReference type="ChEBI" id="CHEBI:60344"/>
        <dbReference type="EC" id="1.6.2.4"/>
    </reaction>
</comment>
<dbReference type="InterPro" id="IPR017938">
    <property type="entry name" value="Riboflavin_synthase-like_b-brl"/>
</dbReference>
<dbReference type="GO" id="GO:0050661">
    <property type="term" value="F:NADP binding"/>
    <property type="evidence" value="ECO:0007669"/>
    <property type="project" value="UniProtKB-UniRule"/>
</dbReference>
<dbReference type="SUPFAM" id="SSF52218">
    <property type="entry name" value="Flavoproteins"/>
    <property type="match status" value="1"/>
</dbReference>
<dbReference type="Pfam" id="PF00667">
    <property type="entry name" value="FAD_binding_1"/>
    <property type="match status" value="1"/>
</dbReference>
<comment type="caution">
    <text evidence="10">Lacks conserved residue(s) required for the propagation of feature annotation.</text>
</comment>
<comment type="function">
    <text evidence="10">This enzyme is required for electron transfer from NADP to cytochrome P450 in microsomes. It can also provide electron transfer to heme oxygenase and cytochrome B5.</text>
</comment>
<keyword evidence="5 10" id="KW-0274">FAD</keyword>
<evidence type="ECO:0000256" key="5">
    <source>
        <dbReference type="ARBA" id="ARBA00022827"/>
    </source>
</evidence>
<proteinExistence type="evidence at transcript level"/>
<feature type="binding site" evidence="10">
    <location>
        <position position="676"/>
    </location>
    <ligand>
        <name>FAD</name>
        <dbReference type="ChEBI" id="CHEBI:57692"/>
    </ligand>
</feature>
<comment type="subcellular location">
    <subcellularLocation>
        <location evidence="10">Endoplasmic reticulum membrane</location>
        <topology evidence="10">Single-pass membrane protein</topology>
        <orientation evidence="10">Cytoplasmic side</orientation>
    </subcellularLocation>
</comment>
<comment type="similarity">
    <text evidence="10 11">In the C-terminal section; belongs to the flavoprotein pyridine nucleotide cytochrome reductase family.</text>
</comment>
<dbReference type="InterPro" id="IPR001094">
    <property type="entry name" value="Flavdoxin-like"/>
</dbReference>
<dbReference type="GO" id="GO:0010181">
    <property type="term" value="F:FMN binding"/>
    <property type="evidence" value="ECO:0007669"/>
    <property type="project" value="UniProtKB-UniRule"/>
</dbReference>
<dbReference type="PRINTS" id="PR00371">
    <property type="entry name" value="FPNCR"/>
</dbReference>
<name>A0A221C8V9_9TELE</name>
<feature type="domain" description="FAD-binding FR-type" evidence="13">
    <location>
        <begin position="280"/>
        <end position="520"/>
    </location>
</feature>
<evidence type="ECO:0000256" key="1">
    <source>
        <dbReference type="ARBA" id="ARBA00022630"/>
    </source>
</evidence>
<evidence type="ECO:0000259" key="13">
    <source>
        <dbReference type="PROSITE" id="PS51384"/>
    </source>
</evidence>
<feature type="binding site" evidence="10">
    <location>
        <begin position="455"/>
        <end position="458"/>
    </location>
    <ligand>
        <name>FAD</name>
        <dbReference type="ChEBI" id="CHEBI:57692"/>
    </ligand>
</feature>
<evidence type="ECO:0000256" key="3">
    <source>
        <dbReference type="ARBA" id="ARBA00022692"/>
    </source>
</evidence>
<evidence type="ECO:0000259" key="12">
    <source>
        <dbReference type="PROSITE" id="PS50902"/>
    </source>
</evidence>
<dbReference type="PROSITE" id="PS51384">
    <property type="entry name" value="FAD_FR"/>
    <property type="match status" value="1"/>
</dbReference>
<dbReference type="Pfam" id="PF00258">
    <property type="entry name" value="Flavodoxin_1"/>
    <property type="match status" value="1"/>
</dbReference>
<dbReference type="GO" id="GO:0009725">
    <property type="term" value="P:response to hormone"/>
    <property type="evidence" value="ECO:0007669"/>
    <property type="project" value="TreeGrafter"/>
</dbReference>
<feature type="domain" description="Flavodoxin-like" evidence="12">
    <location>
        <begin position="80"/>
        <end position="225"/>
    </location>
</feature>
<keyword evidence="4 10" id="KW-0256">Endoplasmic reticulum</keyword>
<evidence type="ECO:0000256" key="9">
    <source>
        <dbReference type="ARBA" id="ARBA00023136"/>
    </source>
</evidence>
<feature type="binding site" evidence="10">
    <location>
        <begin position="174"/>
        <end position="183"/>
    </location>
    <ligand>
        <name>FMN</name>
        <dbReference type="ChEBI" id="CHEBI:58210"/>
    </ligand>
</feature>